<evidence type="ECO:0000313" key="2">
    <source>
        <dbReference type="EMBL" id="MFB9075400.1"/>
    </source>
</evidence>
<sequence length="91" mass="9657">MLAPGLHGAPRPRQGGVHVVGEAPRRWRVPCERRVVPDLGSDGLRRAEDLAARGHLRATIRPGALCAGELPGPRRQGGALDPDPRPGPVAR</sequence>
<evidence type="ECO:0000313" key="3">
    <source>
        <dbReference type="Proteomes" id="UP001589575"/>
    </source>
</evidence>
<reference evidence="2 3" key="1">
    <citation type="submission" date="2024-09" db="EMBL/GenBank/DDBJ databases">
        <authorList>
            <person name="Sun Q."/>
            <person name="Mori K."/>
        </authorList>
    </citation>
    <scope>NUCLEOTIDE SEQUENCE [LARGE SCALE GENOMIC DNA]</scope>
    <source>
        <strain evidence="2 3">CCM 7609</strain>
    </source>
</reference>
<proteinExistence type="predicted"/>
<protein>
    <submittedName>
        <fullName evidence="2">Uncharacterized protein</fullName>
    </submittedName>
</protein>
<keyword evidence="3" id="KW-1185">Reference proteome</keyword>
<dbReference type="Proteomes" id="UP001589575">
    <property type="component" value="Unassembled WGS sequence"/>
</dbReference>
<feature type="region of interest" description="Disordered" evidence="1">
    <location>
        <begin position="64"/>
        <end position="91"/>
    </location>
</feature>
<evidence type="ECO:0000256" key="1">
    <source>
        <dbReference type="SAM" id="MobiDB-lite"/>
    </source>
</evidence>
<gene>
    <name evidence="2" type="ORF">ACFFX0_31255</name>
</gene>
<organism evidence="2 3">
    <name type="scientific">Citricoccus parietis</name>
    <dbReference type="NCBI Taxonomy" id="592307"/>
    <lineage>
        <taxon>Bacteria</taxon>
        <taxon>Bacillati</taxon>
        <taxon>Actinomycetota</taxon>
        <taxon>Actinomycetes</taxon>
        <taxon>Micrococcales</taxon>
        <taxon>Micrococcaceae</taxon>
        <taxon>Citricoccus</taxon>
    </lineage>
</organism>
<accession>A0ABV5G8X9</accession>
<comment type="caution">
    <text evidence="2">The sequence shown here is derived from an EMBL/GenBank/DDBJ whole genome shotgun (WGS) entry which is preliminary data.</text>
</comment>
<dbReference type="EMBL" id="JBHMFI010000023">
    <property type="protein sequence ID" value="MFB9075400.1"/>
    <property type="molecule type" value="Genomic_DNA"/>
</dbReference>
<name>A0ABV5G8X9_9MICC</name>